<keyword evidence="1" id="KW-1133">Transmembrane helix</keyword>
<keyword evidence="1" id="KW-0812">Transmembrane</keyword>
<evidence type="ECO:0000313" key="2">
    <source>
        <dbReference type="EMBL" id="HHS02541.1"/>
    </source>
</evidence>
<feature type="transmembrane region" description="Helical" evidence="1">
    <location>
        <begin position="79"/>
        <end position="108"/>
    </location>
</feature>
<reference evidence="2" key="1">
    <citation type="journal article" date="2020" name="mSystems">
        <title>Genome- and Community-Level Interaction Insights into Carbon Utilization and Element Cycling Functions of Hydrothermarchaeota in Hydrothermal Sediment.</title>
        <authorList>
            <person name="Zhou Z."/>
            <person name="Liu Y."/>
            <person name="Xu W."/>
            <person name="Pan J."/>
            <person name="Luo Z.H."/>
            <person name="Li M."/>
        </authorList>
    </citation>
    <scope>NUCLEOTIDE SEQUENCE [LARGE SCALE GENOMIC DNA]</scope>
    <source>
        <strain evidence="2">SpSt-102</strain>
    </source>
</reference>
<dbReference type="EMBL" id="DRUZ01000100">
    <property type="protein sequence ID" value="HHS02541.1"/>
    <property type="molecule type" value="Genomic_DNA"/>
</dbReference>
<name>A0A7C5Z871_9FIRM</name>
<organism evidence="2">
    <name type="scientific">Caldicellulosiruptor owensensis</name>
    <dbReference type="NCBI Taxonomy" id="55205"/>
    <lineage>
        <taxon>Bacteria</taxon>
        <taxon>Bacillati</taxon>
        <taxon>Bacillota</taxon>
        <taxon>Bacillota incertae sedis</taxon>
        <taxon>Caldicellulosiruptorales</taxon>
        <taxon>Caldicellulosiruptoraceae</taxon>
        <taxon>Caldicellulosiruptor</taxon>
    </lineage>
</organism>
<gene>
    <name evidence="2" type="ORF">ENL71_08700</name>
</gene>
<feature type="transmembrane region" description="Helical" evidence="1">
    <location>
        <begin position="175"/>
        <end position="197"/>
    </location>
</feature>
<accession>A0A7C5Z871</accession>
<protein>
    <recommendedName>
        <fullName evidence="3">Yip1 domain-containing protein</fullName>
    </recommendedName>
</protein>
<keyword evidence="1" id="KW-0472">Membrane</keyword>
<sequence>MKKKENVYRYLFTNPLYFVQNISLLNNFVAGIAVFLIYVTLFTIYVYLQIINGYKIMPVETGIVFFTDRIKSDLENLRLARLIITLFSNQIFKLFMLVVIVFLTASVVTRKRANVSQVITTLTVSYLLPAYTFLIGTMFWFLSIGYAIFKVSEMFFLVSVYEALSKGFGIPRTKALTIVFVIVLFYCLLYVCSPSVFLTPFLI</sequence>
<feature type="transmembrane region" description="Helical" evidence="1">
    <location>
        <begin position="128"/>
        <end position="149"/>
    </location>
</feature>
<proteinExistence type="predicted"/>
<evidence type="ECO:0000256" key="1">
    <source>
        <dbReference type="SAM" id="Phobius"/>
    </source>
</evidence>
<feature type="transmembrane region" description="Helical" evidence="1">
    <location>
        <begin position="28"/>
        <end position="48"/>
    </location>
</feature>
<dbReference type="AlphaFoldDB" id="A0A7C5Z871"/>
<evidence type="ECO:0008006" key="3">
    <source>
        <dbReference type="Google" id="ProtNLM"/>
    </source>
</evidence>
<comment type="caution">
    <text evidence="2">The sequence shown here is derived from an EMBL/GenBank/DDBJ whole genome shotgun (WGS) entry which is preliminary data.</text>
</comment>